<feature type="region of interest" description="Disordered" evidence="1">
    <location>
        <begin position="540"/>
        <end position="560"/>
    </location>
</feature>
<dbReference type="Proteomes" id="UP000295328">
    <property type="component" value="Unassembled WGS sequence"/>
</dbReference>
<dbReference type="RefSeq" id="WP_133429478.1">
    <property type="nucleotide sequence ID" value="NZ_BMCC01000001.1"/>
</dbReference>
<evidence type="ECO:0000313" key="2">
    <source>
        <dbReference type="EMBL" id="TDM03382.1"/>
    </source>
</evidence>
<dbReference type="SUPFAM" id="SSF53756">
    <property type="entry name" value="UDP-Glycosyltransferase/glycogen phosphorylase"/>
    <property type="match status" value="1"/>
</dbReference>
<proteinExistence type="predicted"/>
<dbReference type="AlphaFoldDB" id="A0A4R6BNT8"/>
<accession>A0A4R6BNT8</accession>
<dbReference type="EMBL" id="SCWE01000001">
    <property type="protein sequence ID" value="TDM03382.1"/>
    <property type="molecule type" value="Genomic_DNA"/>
</dbReference>
<organism evidence="2 3">
    <name type="scientific">Macrococcus hajekii</name>
    <dbReference type="NCBI Taxonomy" id="198482"/>
    <lineage>
        <taxon>Bacteria</taxon>
        <taxon>Bacillati</taxon>
        <taxon>Bacillota</taxon>
        <taxon>Bacilli</taxon>
        <taxon>Bacillales</taxon>
        <taxon>Staphylococcaceae</taxon>
        <taxon>Macrococcus</taxon>
    </lineage>
</organism>
<evidence type="ECO:0000313" key="3">
    <source>
        <dbReference type="Proteomes" id="UP000295328"/>
    </source>
</evidence>
<name>A0A4R6BNT8_9STAP</name>
<keyword evidence="2" id="KW-0808">Transferase</keyword>
<comment type="caution">
    <text evidence="2">The sequence shown here is derived from an EMBL/GenBank/DDBJ whole genome shotgun (WGS) entry which is preliminary data.</text>
</comment>
<dbReference type="Gene3D" id="3.40.50.2000">
    <property type="entry name" value="Glycogen Phosphorylase B"/>
    <property type="match status" value="1"/>
</dbReference>
<evidence type="ECO:0000256" key="1">
    <source>
        <dbReference type="SAM" id="MobiDB-lite"/>
    </source>
</evidence>
<dbReference type="OrthoDB" id="6713581at2"/>
<gene>
    <name evidence="2" type="ORF">ERX37_04675</name>
</gene>
<reference evidence="2 3" key="1">
    <citation type="submission" date="2019-01" db="EMBL/GenBank/DDBJ databases">
        <title>Draft genome sequences of the type strains of six Macrococcus species.</title>
        <authorList>
            <person name="Mazhar S."/>
            <person name="Altermann E."/>
            <person name="Hill C."/>
            <person name="Mcauliffe O."/>
        </authorList>
    </citation>
    <scope>NUCLEOTIDE SEQUENCE [LARGE SCALE GENOMIC DNA]</scope>
    <source>
        <strain evidence="2 3">CCM4809</strain>
    </source>
</reference>
<keyword evidence="3" id="KW-1185">Reference proteome</keyword>
<protein>
    <submittedName>
        <fullName evidence="2">Glycosyltransferase family 1 protein</fullName>
    </submittedName>
</protein>
<sequence>MSKQRILINGFINTNVLDGSAIFLSSITQVVAMHPDAEIDLLLAVPFKRDVVLKDLMTLPNVRIIDPFAEEAYSDFPFFKKGGMTPREAALMLDFTFQQLHYDIVIIRSLEVVQELVRMDSRVISKLFAYITGITSHTTAIPEVTQHLLNDIIAKGGKLLCQTNEMKRYICQSVQIEASDIIYLNPMIPDNPYTFQQLFTAKEIYSSFCYTGKFAREWNIVPIVAQFREVTEQYPDATLYFAGDYFKNDVDHPSFVHEAGYLLRNTENLKWLGGLNRDESMDLIRFSDVGISYRAADLDDSLELSTKLLEYCSMAVPPILNRTEMHEAIFGIDYPYYANDDRTFHEQMIKVIENPALYEATAEKVYAISKQFSFTATYHRLAPHLFGAANNRTEEIERQVLIQEQPVYNESAGLYAFPLNGHDDLYIQQAAQLGRLKSVSMRNDVALCQIQPGEQNAVKDIIAVVKELSQHTALDHSMKSVDDIERLIIYKTEQNQVKAAPRRKAAAPANIEAENLKLKKSLSDVQRKYNSLSSSKLGGLQKKYWQMRNNRKKKKLQKNK</sequence>
<dbReference type="GO" id="GO:0016740">
    <property type="term" value="F:transferase activity"/>
    <property type="evidence" value="ECO:0007669"/>
    <property type="project" value="UniProtKB-KW"/>
</dbReference>
<feature type="compositionally biased region" description="Basic residues" evidence="1">
    <location>
        <begin position="549"/>
        <end position="560"/>
    </location>
</feature>